<evidence type="ECO:0000313" key="2">
    <source>
        <dbReference type="Proteomes" id="UP000195128"/>
    </source>
</evidence>
<proteinExistence type="predicted"/>
<accession>A0A244EUG4</accession>
<evidence type="ECO:0000313" key="1">
    <source>
        <dbReference type="EMBL" id="OUM07640.1"/>
    </source>
</evidence>
<comment type="caution">
    <text evidence="1">The sequence shown here is derived from an EMBL/GenBank/DDBJ whole genome shotgun (WGS) entry which is preliminary data.</text>
</comment>
<name>A0A244EUG4_PSESX</name>
<protein>
    <recommendedName>
        <fullName evidence="3">Secreted protein</fullName>
    </recommendedName>
</protein>
<organism evidence="1 2">
    <name type="scientific">Pseudomonas syringae</name>
    <dbReference type="NCBI Taxonomy" id="317"/>
    <lineage>
        <taxon>Bacteria</taxon>
        <taxon>Pseudomonadati</taxon>
        <taxon>Pseudomonadota</taxon>
        <taxon>Gammaproteobacteria</taxon>
        <taxon>Pseudomonadales</taxon>
        <taxon>Pseudomonadaceae</taxon>
        <taxon>Pseudomonas</taxon>
    </lineage>
</organism>
<reference evidence="1 2" key="1">
    <citation type="submission" date="2017-01" db="EMBL/GenBank/DDBJ databases">
        <authorList>
            <person name="Mah S.A."/>
            <person name="Swanson W.J."/>
            <person name="Moy G.W."/>
            <person name="Vacquier V.D."/>
        </authorList>
    </citation>
    <scope>NUCLEOTIDE SEQUENCE [LARGE SCALE GENOMIC DNA]</scope>
    <source>
        <strain evidence="1">PDD-32b-74</strain>
    </source>
</reference>
<dbReference type="EMBL" id="MTSA01000006">
    <property type="protein sequence ID" value="OUM07640.1"/>
    <property type="molecule type" value="Genomic_DNA"/>
</dbReference>
<sequence length="170" mass="19031">MLTAKHHVLFLDFDGVLHPDAVYLSSSGPILRNEGELFMWAPNLENVLEQFPSVSLVLSTSWVRHLGFKRAKNYLSTALSSRVVGATWHSSMAKTWADDNPWDSRSRYEQISRYASRGHLRSWISIDDDAEGWPAVAGHHLILCDSNKGLGEASTLRALEKRLAEVVSEA</sequence>
<dbReference type="Pfam" id="PF18143">
    <property type="entry name" value="HAD_SAK_2"/>
    <property type="match status" value="1"/>
</dbReference>
<dbReference type="RefSeq" id="WP_084916025.1">
    <property type="nucleotide sequence ID" value="NZ_MTSA01000006.1"/>
</dbReference>
<dbReference type="AlphaFoldDB" id="A0A244EUG4"/>
<dbReference type="Proteomes" id="UP000195128">
    <property type="component" value="Unassembled WGS sequence"/>
</dbReference>
<gene>
    <name evidence="1" type="ORF">BW686_09280</name>
</gene>
<dbReference type="OrthoDB" id="8773450at2"/>
<evidence type="ECO:0008006" key="3">
    <source>
        <dbReference type="Google" id="ProtNLM"/>
    </source>
</evidence>